<reference evidence="2" key="1">
    <citation type="submission" date="2014-09" db="EMBL/GenBank/DDBJ databases">
        <authorList>
            <person name="Mudge J."/>
            <person name="Ramaraj T."/>
            <person name="Lindquist I.E."/>
            <person name="Bharti A.K."/>
            <person name="Sundararajan A."/>
            <person name="Cameron C.T."/>
            <person name="Woodward J.E."/>
            <person name="May G.D."/>
            <person name="Brubaker C."/>
            <person name="Broadhvest J."/>
            <person name="Wilkins T.A."/>
        </authorList>
    </citation>
    <scope>NUCLEOTIDE SEQUENCE</scope>
    <source>
        <strain evidence="2">cv. AKA8401</strain>
    </source>
</reference>
<evidence type="ECO:0000313" key="2">
    <source>
        <dbReference type="Proteomes" id="UP000032142"/>
    </source>
</evidence>
<keyword evidence="2" id="KW-1185">Reference proteome</keyword>
<accession>A0A0B0MN11</accession>
<protein>
    <submittedName>
        <fullName evidence="1">Uncharacterized protein</fullName>
    </submittedName>
</protein>
<evidence type="ECO:0000313" key="1">
    <source>
        <dbReference type="EMBL" id="KHG02170.1"/>
    </source>
</evidence>
<organism evidence="1 2">
    <name type="scientific">Gossypium arboreum</name>
    <name type="common">Tree cotton</name>
    <name type="synonym">Gossypium nanking</name>
    <dbReference type="NCBI Taxonomy" id="29729"/>
    <lineage>
        <taxon>Eukaryota</taxon>
        <taxon>Viridiplantae</taxon>
        <taxon>Streptophyta</taxon>
        <taxon>Embryophyta</taxon>
        <taxon>Tracheophyta</taxon>
        <taxon>Spermatophyta</taxon>
        <taxon>Magnoliopsida</taxon>
        <taxon>eudicotyledons</taxon>
        <taxon>Gunneridae</taxon>
        <taxon>Pentapetalae</taxon>
        <taxon>rosids</taxon>
        <taxon>malvids</taxon>
        <taxon>Malvales</taxon>
        <taxon>Malvaceae</taxon>
        <taxon>Malvoideae</taxon>
        <taxon>Gossypium</taxon>
    </lineage>
</organism>
<dbReference type="EMBL" id="JRRC01246122">
    <property type="protein sequence ID" value="KHG02170.1"/>
    <property type="molecule type" value="Genomic_DNA"/>
</dbReference>
<comment type="caution">
    <text evidence="1">The sequence shown here is derived from an EMBL/GenBank/DDBJ whole genome shotgun (WGS) entry which is preliminary data.</text>
</comment>
<sequence length="14" mass="1673">MLCFYGIPIFVKLE</sequence>
<proteinExistence type="predicted"/>
<gene>
    <name evidence="1" type="ORF">F383_24525</name>
</gene>
<name>A0A0B0MN11_GOSAR</name>
<dbReference type="Proteomes" id="UP000032142">
    <property type="component" value="Unassembled WGS sequence"/>
</dbReference>